<name>A0A179B2H6_9ACTO</name>
<evidence type="ECO:0000256" key="2">
    <source>
        <dbReference type="SAM" id="SignalP"/>
    </source>
</evidence>
<feature type="compositionally biased region" description="Low complexity" evidence="1">
    <location>
        <begin position="276"/>
        <end position="329"/>
    </location>
</feature>
<evidence type="ECO:0000313" key="4">
    <source>
        <dbReference type="EMBL" id="OAP85680.1"/>
    </source>
</evidence>
<dbReference type="Proteomes" id="UP000078368">
    <property type="component" value="Unassembled WGS sequence"/>
</dbReference>
<dbReference type="OrthoDB" id="4981342at2"/>
<feature type="compositionally biased region" description="Polar residues" evidence="1">
    <location>
        <begin position="330"/>
        <end position="347"/>
    </location>
</feature>
<evidence type="ECO:0000256" key="1">
    <source>
        <dbReference type="SAM" id="MobiDB-lite"/>
    </source>
</evidence>
<feature type="signal peptide" evidence="2">
    <location>
        <begin position="1"/>
        <end position="25"/>
    </location>
</feature>
<dbReference type="RefSeq" id="WP_064230674.1">
    <property type="nucleotide sequence ID" value="NZ_LVZK01000001.1"/>
</dbReference>
<accession>A0A179B2H6</accession>
<feature type="region of interest" description="Disordered" evidence="1">
    <location>
        <begin position="29"/>
        <end position="87"/>
    </location>
</feature>
<feature type="compositionally biased region" description="Low complexity" evidence="1">
    <location>
        <begin position="29"/>
        <end position="38"/>
    </location>
</feature>
<reference evidence="4 5" key="1">
    <citation type="submission" date="2016-04" db="EMBL/GenBank/DDBJ databases">
        <title>Peptidophaga gingivicola gen. nov., sp. nov., isolated from human subgingival plaque.</title>
        <authorList>
            <person name="Beall C.J."/>
            <person name="Mokrzan E.M."/>
            <person name="Griffen A.L."/>
            <person name="Leys E.J."/>
        </authorList>
    </citation>
    <scope>NUCLEOTIDE SEQUENCE [LARGE SCALE GENOMIC DNA]</scope>
    <source>
        <strain evidence="4 5">BA112</strain>
    </source>
</reference>
<dbReference type="AlphaFoldDB" id="A0A179B2H6"/>
<gene>
    <name evidence="4" type="ORF">A4H34_00265</name>
</gene>
<dbReference type="Pfam" id="PF12671">
    <property type="entry name" value="Amidase_6"/>
    <property type="match status" value="1"/>
</dbReference>
<dbReference type="EMBL" id="LVZK01000001">
    <property type="protein sequence ID" value="OAP85680.1"/>
    <property type="molecule type" value="Genomic_DNA"/>
</dbReference>
<protein>
    <recommendedName>
        <fullName evidence="3">Putative amidase domain-containing protein</fullName>
    </recommendedName>
</protein>
<sequence length="551" mass="57742">MKRRIRHVSAIASFLSLISVAPAVADVGASGPVSSSAGKSIGLRVGEDPTPAPGNSGSSAGSPGDSQGGADGSQGNTNTPKRSYGVRGYLVTRKAPARSIAGFKTTRDSYRFAIDGREYTLEATPQYTNPSAALARFKTTHAASIAKIRAHFKLPDLSEQTATQYVNALSDQVMAANTPVSSDEIFAVADFSSTLAAPADNAKTEQVLPKLVYATKTKNVSAIIRTGGILDSTIPAASKKNVTLTQKLDSMTGGLKMNPGGSQPSPSATPTIPDGSQPSPSATPTSPDGSQPSQSASPTAPNGEQTSPSAAPSSPDGSQPSQSASPTAPNGEQQQTSPSATPSNPDGSQPSQSASPTAPNGEQQQTSPSTTPAAPTQPQTKKLTVPNVDAAVAYAKKYAFTPNTQQYKYFEHADCTNFASQILAAGGQPTDAYWHPHPWGNSTRHTYSWAVANAFARHWGLNQGTTSWTEFASRVHRGSFVALAYSNGKVYHTAFVTEQADVVSDEYGTYRTFAIAQHTRNYEGWVHGNGLASVWKQRGYWITAEGDSNGQ</sequence>
<dbReference type="STRING" id="1823756.A4H34_00265"/>
<feature type="compositionally biased region" description="Low complexity" evidence="1">
    <location>
        <begin position="53"/>
        <end position="65"/>
    </location>
</feature>
<keyword evidence="5" id="KW-1185">Reference proteome</keyword>
<feature type="compositionally biased region" description="Low complexity" evidence="1">
    <location>
        <begin position="348"/>
        <end position="380"/>
    </location>
</feature>
<feature type="region of interest" description="Disordered" evidence="1">
    <location>
        <begin position="251"/>
        <end position="384"/>
    </location>
</feature>
<organism evidence="4 5">
    <name type="scientific">Peptidiphaga gingivicola</name>
    <dbReference type="NCBI Taxonomy" id="2741497"/>
    <lineage>
        <taxon>Bacteria</taxon>
        <taxon>Bacillati</taxon>
        <taxon>Actinomycetota</taxon>
        <taxon>Actinomycetes</taxon>
        <taxon>Actinomycetales</taxon>
        <taxon>Actinomycetaceae</taxon>
        <taxon>Peptidiphaga</taxon>
    </lineage>
</organism>
<dbReference type="PANTHER" id="PTHR40032:SF1">
    <property type="entry name" value="EXPORTED PROTEIN"/>
    <property type="match status" value="1"/>
</dbReference>
<feature type="chain" id="PRO_5008098915" description="Putative amidase domain-containing protein" evidence="2">
    <location>
        <begin position="26"/>
        <end position="551"/>
    </location>
</feature>
<evidence type="ECO:0000313" key="5">
    <source>
        <dbReference type="Proteomes" id="UP000078368"/>
    </source>
</evidence>
<evidence type="ECO:0000259" key="3">
    <source>
        <dbReference type="Pfam" id="PF12671"/>
    </source>
</evidence>
<feature type="domain" description="Putative amidase" evidence="3">
    <location>
        <begin position="389"/>
        <end position="521"/>
    </location>
</feature>
<feature type="compositionally biased region" description="Polar residues" evidence="1">
    <location>
        <begin position="260"/>
        <end position="270"/>
    </location>
</feature>
<dbReference type="PANTHER" id="PTHR40032">
    <property type="entry name" value="EXPORTED PROTEIN-RELATED"/>
    <property type="match status" value="1"/>
</dbReference>
<keyword evidence="2" id="KW-0732">Signal</keyword>
<comment type="caution">
    <text evidence="4">The sequence shown here is derived from an EMBL/GenBank/DDBJ whole genome shotgun (WGS) entry which is preliminary data.</text>
</comment>
<dbReference type="InterPro" id="IPR024301">
    <property type="entry name" value="Amidase_6"/>
</dbReference>
<proteinExistence type="predicted"/>